<evidence type="ECO:0000313" key="1">
    <source>
        <dbReference type="EMBL" id="QHU04704.1"/>
    </source>
</evidence>
<dbReference type="EMBL" id="MN740404">
    <property type="protein sequence ID" value="QHU04704.1"/>
    <property type="molecule type" value="Genomic_DNA"/>
</dbReference>
<accession>A0A6C0JM24</accession>
<proteinExistence type="predicted"/>
<protein>
    <submittedName>
        <fullName evidence="1">Uncharacterized protein</fullName>
    </submittedName>
</protein>
<organism evidence="1">
    <name type="scientific">viral metagenome</name>
    <dbReference type="NCBI Taxonomy" id="1070528"/>
    <lineage>
        <taxon>unclassified sequences</taxon>
        <taxon>metagenomes</taxon>
        <taxon>organismal metagenomes</taxon>
    </lineage>
</organism>
<name>A0A6C0JM24_9ZZZZ</name>
<sequence length="113" mass="13676">MAAQLQSKLAPELIDVIKLYTGEAYWHNNKIYYVKKIPKTDNRYAMLKKRPLIKQVPNDYREHPLRGSVWFKVNGKFMVITMRYSYFWDGNSNIFGYFKEVFYNRNKKIIYYG</sequence>
<dbReference type="AlphaFoldDB" id="A0A6C0JM24"/>
<reference evidence="1" key="1">
    <citation type="journal article" date="2020" name="Nature">
        <title>Giant virus diversity and host interactions through global metagenomics.</title>
        <authorList>
            <person name="Schulz F."/>
            <person name="Roux S."/>
            <person name="Paez-Espino D."/>
            <person name="Jungbluth S."/>
            <person name="Walsh D.A."/>
            <person name="Denef V.J."/>
            <person name="McMahon K.D."/>
            <person name="Konstantinidis K.T."/>
            <person name="Eloe-Fadrosh E.A."/>
            <person name="Kyrpides N.C."/>
            <person name="Woyke T."/>
        </authorList>
    </citation>
    <scope>NUCLEOTIDE SEQUENCE</scope>
    <source>
        <strain evidence="1">GVMAG-M-3300027708-5</strain>
    </source>
</reference>